<evidence type="ECO:0000256" key="1">
    <source>
        <dbReference type="SAM" id="MobiDB-lite"/>
    </source>
</evidence>
<accession>A0A182ILU1</accession>
<dbReference type="EnsemblMetazoa" id="AATE001583-RA">
    <property type="protein sequence ID" value="AATE001583-PA.1"/>
    <property type="gene ID" value="AATE001583"/>
</dbReference>
<dbReference type="AlphaFoldDB" id="A0A182ILU1"/>
<proteinExistence type="predicted"/>
<evidence type="ECO:0000313" key="3">
    <source>
        <dbReference type="EnsemblMetazoa" id="AATE001583-PA.1"/>
    </source>
</evidence>
<organism evidence="3">
    <name type="scientific">Anopheles atroparvus</name>
    <name type="common">European mosquito</name>
    <dbReference type="NCBI Taxonomy" id="41427"/>
    <lineage>
        <taxon>Eukaryota</taxon>
        <taxon>Metazoa</taxon>
        <taxon>Ecdysozoa</taxon>
        <taxon>Arthropoda</taxon>
        <taxon>Hexapoda</taxon>
        <taxon>Insecta</taxon>
        <taxon>Pterygota</taxon>
        <taxon>Neoptera</taxon>
        <taxon>Endopterygota</taxon>
        <taxon>Diptera</taxon>
        <taxon>Nematocera</taxon>
        <taxon>Culicoidea</taxon>
        <taxon>Culicidae</taxon>
        <taxon>Anophelinae</taxon>
        <taxon>Anopheles</taxon>
    </lineage>
</organism>
<feature type="region of interest" description="Disordered" evidence="1">
    <location>
        <begin position="1"/>
        <end position="44"/>
    </location>
</feature>
<feature type="transmembrane region" description="Helical" evidence="2">
    <location>
        <begin position="196"/>
        <end position="214"/>
    </location>
</feature>
<keyword evidence="2" id="KW-0472">Membrane</keyword>
<keyword evidence="2" id="KW-0812">Transmembrane</keyword>
<evidence type="ECO:0000256" key="2">
    <source>
        <dbReference type="SAM" id="Phobius"/>
    </source>
</evidence>
<dbReference type="VEuPathDB" id="VectorBase:AATE001583"/>
<name>A0A182ILU1_ANOAO</name>
<reference evidence="3" key="1">
    <citation type="submission" date="2022-08" db="UniProtKB">
        <authorList>
            <consortium name="EnsemblMetazoa"/>
        </authorList>
    </citation>
    <scope>IDENTIFICATION</scope>
    <source>
        <strain evidence="3">EBRO</strain>
    </source>
</reference>
<protein>
    <submittedName>
        <fullName evidence="3">Uncharacterized protein</fullName>
    </submittedName>
</protein>
<sequence>MEQSLKSLRDKETHRGGSNSQPEPRTAAPRDSDINNRTQSHKCQRKAAERIMDQRTHLEGEAVESILENLPSVRSSAGAGAGELLFILLPIENSSSSHRAKALPGYDRQFPIPPHHLVNRCRREETISGGMPSSEVKINTCELFFRLARSVVCLILLRCENTARPPAPTITGAEESTTSIKSVVANANIDRLISSFRSTITIIIIIIMMIVVQVQ</sequence>
<keyword evidence="2" id="KW-1133">Transmembrane helix</keyword>